<dbReference type="OrthoDB" id="8955180at2759"/>
<evidence type="ECO:0000259" key="3">
    <source>
        <dbReference type="PROSITE" id="PS51253"/>
    </source>
</evidence>
<feature type="domain" description="HTH CENPB-type" evidence="3">
    <location>
        <begin position="59"/>
        <end position="132"/>
    </location>
</feature>
<dbReference type="SUPFAM" id="SSF46689">
    <property type="entry name" value="Homeodomain-like"/>
    <property type="match status" value="1"/>
</dbReference>
<evidence type="ECO:0000256" key="2">
    <source>
        <dbReference type="SAM" id="Coils"/>
    </source>
</evidence>
<sequence length="600" mass="68240">MAPRRKFELKFKQRVLKYAEENSGEKAARYFDIDPRRIRYWKKQKDELTRLAEKSRARQVGGGRKKVSLELETMLPDWIYSMRDKHNRVSRKMIQNKALEIYNSVSDGGDLFVASRGWLQRFLQRNGFSLRRRTTMAQKDPDLLTEKLVSYVDYVSKAVSSKKILEKDIIAMDETAVWFDMVSPSTIDTRGAKSVALKTTGHEKSHLTVVLAGKADGTKLKPYIVFKGAIREVKAMQQQISRAVITTSVNGWMNDALTADWLKSVVGKFNFTPRLLAWDSYRCHISAATKEELKCGYNITTAVIPGGCTKYIQAPDVMWNQPFKASLHNAYDQWMAGDADKEYTAGGNLKAPARRRLVDWVVAAWDKLDVDMIKKSFKVCGLSVKTDGSEDHLILCFREGQPCAAGREALDQVRQQGRENRREALQDEEDEEELFNNELVVLDDDRAPLALSGELTAVSAKLKERSNALLEQEVAALKLQAEDARRNQAQTRHGLDQRLIETQDQRGTADESKPELKEELQRLQKALAELHLEVGRRELLEKESREELTGKLQQGEALLAKAETELKERHAKDTLKPGPLQIILNRPGKESLLRNNKETI</sequence>
<dbReference type="GO" id="GO:0005634">
    <property type="term" value="C:nucleus"/>
    <property type="evidence" value="ECO:0007669"/>
    <property type="project" value="TreeGrafter"/>
</dbReference>
<evidence type="ECO:0000256" key="1">
    <source>
        <dbReference type="ARBA" id="ARBA00023125"/>
    </source>
</evidence>
<evidence type="ECO:0000313" key="5">
    <source>
        <dbReference type="Proteomes" id="UP000281406"/>
    </source>
</evidence>
<dbReference type="SMART" id="SM00674">
    <property type="entry name" value="CENPB"/>
    <property type="match status" value="1"/>
</dbReference>
<dbReference type="InterPro" id="IPR050863">
    <property type="entry name" value="CenT-Element_Derived"/>
</dbReference>
<dbReference type="AlphaFoldDB" id="A0A3N0XUY4"/>
<dbReference type="Pfam" id="PF03184">
    <property type="entry name" value="DDE_1"/>
    <property type="match status" value="1"/>
</dbReference>
<dbReference type="Pfam" id="PF03221">
    <property type="entry name" value="HTH_Tnp_Tc5"/>
    <property type="match status" value="1"/>
</dbReference>
<dbReference type="InterPro" id="IPR009057">
    <property type="entry name" value="Homeodomain-like_sf"/>
</dbReference>
<comment type="caution">
    <text evidence="4">The sequence shown here is derived from an EMBL/GenBank/DDBJ whole genome shotgun (WGS) entry which is preliminary data.</text>
</comment>
<dbReference type="Gene3D" id="1.10.10.60">
    <property type="entry name" value="Homeodomain-like"/>
    <property type="match status" value="2"/>
</dbReference>
<dbReference type="GO" id="GO:0003677">
    <property type="term" value="F:DNA binding"/>
    <property type="evidence" value="ECO:0007669"/>
    <property type="project" value="UniProtKB-KW"/>
</dbReference>
<dbReference type="InterPro" id="IPR006600">
    <property type="entry name" value="HTH_CenpB_DNA-bd_dom"/>
</dbReference>
<organism evidence="4 5">
    <name type="scientific">Anabarilius grahami</name>
    <name type="common">Kanglang fish</name>
    <name type="synonym">Barilius grahami</name>
    <dbReference type="NCBI Taxonomy" id="495550"/>
    <lineage>
        <taxon>Eukaryota</taxon>
        <taxon>Metazoa</taxon>
        <taxon>Chordata</taxon>
        <taxon>Craniata</taxon>
        <taxon>Vertebrata</taxon>
        <taxon>Euteleostomi</taxon>
        <taxon>Actinopterygii</taxon>
        <taxon>Neopterygii</taxon>
        <taxon>Teleostei</taxon>
        <taxon>Ostariophysi</taxon>
        <taxon>Cypriniformes</taxon>
        <taxon>Xenocyprididae</taxon>
        <taxon>Xenocypridinae</taxon>
        <taxon>Xenocypridinae incertae sedis</taxon>
        <taxon>Anabarilius</taxon>
    </lineage>
</organism>
<name>A0A3N0XUY4_ANAGA</name>
<dbReference type="InterPro" id="IPR004875">
    <property type="entry name" value="DDE_SF_endonuclease_dom"/>
</dbReference>
<dbReference type="PANTHER" id="PTHR19303">
    <property type="entry name" value="TRANSPOSON"/>
    <property type="match status" value="1"/>
</dbReference>
<keyword evidence="5" id="KW-1185">Reference proteome</keyword>
<proteinExistence type="predicted"/>
<gene>
    <name evidence="4" type="ORF">DPX16_21128</name>
</gene>
<evidence type="ECO:0000313" key="4">
    <source>
        <dbReference type="EMBL" id="ROJ36307.1"/>
    </source>
</evidence>
<keyword evidence="2" id="KW-0175">Coiled coil</keyword>
<dbReference type="PROSITE" id="PS51253">
    <property type="entry name" value="HTH_CENPB"/>
    <property type="match status" value="1"/>
</dbReference>
<dbReference type="PANTHER" id="PTHR19303:SF74">
    <property type="entry name" value="POGO TRANSPOSABLE ELEMENT WITH KRAB DOMAIN"/>
    <property type="match status" value="1"/>
</dbReference>
<protein>
    <submittedName>
        <fullName evidence="4">Pogo transposable element with KRAB domain</fullName>
    </submittedName>
</protein>
<feature type="coiled-coil region" evidence="2">
    <location>
        <begin position="513"/>
        <end position="565"/>
    </location>
</feature>
<reference evidence="4 5" key="1">
    <citation type="submission" date="2018-10" db="EMBL/GenBank/DDBJ databases">
        <title>Genome assembly for a Yunnan-Guizhou Plateau 3E fish, Anabarilius grahami (Regan), and its evolutionary and genetic applications.</title>
        <authorList>
            <person name="Jiang W."/>
        </authorList>
    </citation>
    <scope>NUCLEOTIDE SEQUENCE [LARGE SCALE GENOMIC DNA]</scope>
    <source>
        <strain evidence="4">AG-KIZ</strain>
        <tissue evidence="4">Muscle</tissue>
    </source>
</reference>
<feature type="coiled-coil region" evidence="2">
    <location>
        <begin position="418"/>
        <end position="487"/>
    </location>
</feature>
<dbReference type="EMBL" id="RJVU01061422">
    <property type="protein sequence ID" value="ROJ36307.1"/>
    <property type="molecule type" value="Genomic_DNA"/>
</dbReference>
<accession>A0A3N0XUY4</accession>
<keyword evidence="1" id="KW-0238">DNA-binding</keyword>
<dbReference type="Proteomes" id="UP000281406">
    <property type="component" value="Unassembled WGS sequence"/>
</dbReference>